<proteinExistence type="inferred from homology"/>
<dbReference type="VEuPathDB" id="MicrosporidiaDB:NBO_38g0013"/>
<feature type="region of interest" description="Disordered" evidence="5">
    <location>
        <begin position="1"/>
        <end position="35"/>
    </location>
</feature>
<evidence type="ECO:0000313" key="7">
    <source>
        <dbReference type="EMBL" id="ACJ24180.1"/>
    </source>
</evidence>
<protein>
    <submittedName>
        <fullName evidence="7">Histone H3_2</fullName>
    </submittedName>
</protein>
<dbReference type="PANTHER" id="PTHR45810">
    <property type="entry name" value="HISTONE H3.2"/>
    <property type="match status" value="1"/>
</dbReference>
<dbReference type="Gene3D" id="1.10.20.10">
    <property type="entry name" value="Histone, subunit A"/>
    <property type="match status" value="1"/>
</dbReference>
<comment type="subcellular location">
    <subcellularLocation>
        <location evidence="1">Chromosome</location>
    </subcellularLocation>
</comment>
<evidence type="ECO:0000256" key="2">
    <source>
        <dbReference type="ARBA" id="ARBA00010343"/>
    </source>
</evidence>
<dbReference type="AlphaFoldDB" id="D8KY53"/>
<evidence type="ECO:0000259" key="6">
    <source>
        <dbReference type="Pfam" id="PF00125"/>
    </source>
</evidence>
<dbReference type="Pfam" id="PF00125">
    <property type="entry name" value="Histone"/>
    <property type="match status" value="1"/>
</dbReference>
<dbReference type="SMART" id="SM00428">
    <property type="entry name" value="H3"/>
    <property type="match status" value="1"/>
</dbReference>
<organism evidence="7">
    <name type="scientific">Nosema bombycis</name>
    <name type="common">Microsporidian parasite</name>
    <name type="synonym">Pebrine of silkworm</name>
    <dbReference type="NCBI Taxonomy" id="27978"/>
    <lineage>
        <taxon>Eukaryota</taxon>
        <taxon>Fungi</taxon>
        <taxon>Fungi incertae sedis</taxon>
        <taxon>Microsporidia</taxon>
        <taxon>Nosematidae</taxon>
        <taxon>Nosema</taxon>
    </lineage>
</organism>
<dbReference type="PRINTS" id="PR00622">
    <property type="entry name" value="HISTONEH3"/>
</dbReference>
<sequence length="149" mass="16962">MARTAMTTKNTSGKGKKSIQKEKTKTQPKKSVSVKKPVIVQGTPTRRRKTKHTLVLKEINYYQQSTNFLLSKRPFVRYVRKVVGELAVSKDVSTVKFTAQSLEMLQDIFEAHITALMEAAYNCSRHAKRVTLYPTDLRLVSKIRGYGNI</sequence>
<dbReference type="GO" id="GO:0046982">
    <property type="term" value="F:protein heterodimerization activity"/>
    <property type="evidence" value="ECO:0007669"/>
    <property type="project" value="InterPro"/>
</dbReference>
<keyword evidence="4" id="KW-0238">DNA-binding</keyword>
<feature type="domain" description="Core Histone H2A/H2B/H3" evidence="6">
    <location>
        <begin position="53"/>
        <end position="142"/>
    </location>
</feature>
<dbReference type="InterPro" id="IPR009072">
    <property type="entry name" value="Histone-fold"/>
</dbReference>
<dbReference type="InterPro" id="IPR007125">
    <property type="entry name" value="H2A/H2B/H3"/>
</dbReference>
<evidence type="ECO:0000256" key="1">
    <source>
        <dbReference type="ARBA" id="ARBA00004286"/>
    </source>
</evidence>
<dbReference type="EMBL" id="EU848487">
    <property type="protein sequence ID" value="ACJ24180.1"/>
    <property type="molecule type" value="Genomic_DNA"/>
</dbReference>
<dbReference type="SUPFAM" id="SSF47113">
    <property type="entry name" value="Histone-fold"/>
    <property type="match status" value="1"/>
</dbReference>
<comment type="similarity">
    <text evidence="2">Belongs to the histone H3 family.</text>
</comment>
<evidence type="ECO:0000256" key="4">
    <source>
        <dbReference type="ARBA" id="ARBA00023269"/>
    </source>
</evidence>
<reference evidence="7" key="1">
    <citation type="submission" date="2008-06" db="EMBL/GenBank/DDBJ databases">
        <title>Characterization of the genes encoding the histones of microsporidian: Nosema bombycis.</title>
        <authorList>
            <person name="Yang L."/>
            <person name="Pan G.Q."/>
            <person name="Zhou Z.Y."/>
            <person name="Li T."/>
            <person name="Li Y.H."/>
            <person name="Tao M.L."/>
        </authorList>
    </citation>
    <scope>NUCLEOTIDE SEQUENCE</scope>
    <source>
        <strain evidence="7">CQ1</strain>
    </source>
</reference>
<evidence type="ECO:0000256" key="5">
    <source>
        <dbReference type="SAM" id="MobiDB-lite"/>
    </source>
</evidence>
<keyword evidence="3" id="KW-0158">Chromosome</keyword>
<dbReference type="GO" id="GO:0000786">
    <property type="term" value="C:nucleosome"/>
    <property type="evidence" value="ECO:0007669"/>
    <property type="project" value="UniProtKB-KW"/>
</dbReference>
<dbReference type="OMA" id="ANMETSY"/>
<keyword evidence="4" id="KW-0544">Nucleosome core</keyword>
<accession>D8KY53</accession>
<dbReference type="GO" id="GO:0030527">
    <property type="term" value="F:structural constituent of chromatin"/>
    <property type="evidence" value="ECO:0007669"/>
    <property type="project" value="InterPro"/>
</dbReference>
<evidence type="ECO:0000256" key="3">
    <source>
        <dbReference type="ARBA" id="ARBA00022454"/>
    </source>
</evidence>
<name>D8KY53_NOSBO</name>
<dbReference type="PANTHER" id="PTHR45810:SF1">
    <property type="entry name" value="HISTONE H3-LIKE CENTROMERIC PROTEIN A"/>
    <property type="match status" value="1"/>
</dbReference>
<dbReference type="InterPro" id="IPR000164">
    <property type="entry name" value="Histone_H3/CENP-A"/>
</dbReference>
<dbReference type="GO" id="GO:0003677">
    <property type="term" value="F:DNA binding"/>
    <property type="evidence" value="ECO:0007669"/>
    <property type="project" value="InterPro"/>
</dbReference>